<sequence>MSNPCPVEYTSWGKLSTQICLLLLLFAGKESQKGGISEKGDPDSPGPGLLRWRKNQPQSPVIVWRPSTERDRGADPDVDCPSAGGQEGHGTLGPATSCIMGNAIQRKKKGQAYPGQGKAKSVWRFGRVDKLKAEACESGAASFPALGSSTVPLFAL</sequence>
<feature type="signal peptide" evidence="2">
    <location>
        <begin position="1"/>
        <end position="31"/>
    </location>
</feature>
<proteinExistence type="predicted"/>
<evidence type="ECO:0000256" key="1">
    <source>
        <dbReference type="SAM" id="MobiDB-lite"/>
    </source>
</evidence>
<feature type="region of interest" description="Disordered" evidence="1">
    <location>
        <begin position="32"/>
        <end position="94"/>
    </location>
</feature>
<keyword evidence="2" id="KW-0732">Signal</keyword>
<protein>
    <submittedName>
        <fullName evidence="3">Uncharacterized protein</fullName>
    </submittedName>
</protein>
<reference evidence="3" key="1">
    <citation type="submission" date="2021-01" db="EMBL/GenBank/DDBJ databases">
        <authorList>
            <person name="Zahm M."/>
            <person name="Roques C."/>
            <person name="Cabau C."/>
            <person name="Klopp C."/>
            <person name="Donnadieu C."/>
            <person name="Jouanno E."/>
            <person name="Lampietro C."/>
            <person name="Louis A."/>
            <person name="Herpin A."/>
            <person name="Echchiki A."/>
            <person name="Berthelot C."/>
            <person name="Parey E."/>
            <person name="Roest-Crollius H."/>
            <person name="Braasch I."/>
            <person name="Postlethwait J."/>
            <person name="Bobe J."/>
            <person name="Montfort J."/>
            <person name="Bouchez O."/>
            <person name="Begum T."/>
            <person name="Mejri S."/>
            <person name="Adams A."/>
            <person name="Chen W.-J."/>
            <person name="Guiguen Y."/>
        </authorList>
    </citation>
    <scope>NUCLEOTIDE SEQUENCE</scope>
    <source>
        <strain evidence="3">YG-15Mar2019-1</strain>
        <tissue evidence="3">Brain</tissue>
    </source>
</reference>
<evidence type="ECO:0000313" key="3">
    <source>
        <dbReference type="EMBL" id="KAG7457702.1"/>
    </source>
</evidence>
<evidence type="ECO:0000256" key="2">
    <source>
        <dbReference type="SAM" id="SignalP"/>
    </source>
</evidence>
<keyword evidence="4" id="KW-1185">Reference proteome</keyword>
<name>A0A9D3PF15_MEGAT</name>
<feature type="chain" id="PRO_5039500804" evidence="2">
    <location>
        <begin position="32"/>
        <end position="156"/>
    </location>
</feature>
<gene>
    <name evidence="3" type="ORF">MATL_G00230160</name>
</gene>
<feature type="compositionally biased region" description="Basic and acidic residues" evidence="1">
    <location>
        <begin position="32"/>
        <end position="42"/>
    </location>
</feature>
<dbReference type="EMBL" id="JAFDVH010000021">
    <property type="protein sequence ID" value="KAG7457702.1"/>
    <property type="molecule type" value="Genomic_DNA"/>
</dbReference>
<organism evidence="3 4">
    <name type="scientific">Megalops atlanticus</name>
    <name type="common">Tarpon</name>
    <name type="synonym">Clupea gigantea</name>
    <dbReference type="NCBI Taxonomy" id="7932"/>
    <lineage>
        <taxon>Eukaryota</taxon>
        <taxon>Metazoa</taxon>
        <taxon>Chordata</taxon>
        <taxon>Craniata</taxon>
        <taxon>Vertebrata</taxon>
        <taxon>Euteleostomi</taxon>
        <taxon>Actinopterygii</taxon>
        <taxon>Neopterygii</taxon>
        <taxon>Teleostei</taxon>
        <taxon>Elopiformes</taxon>
        <taxon>Megalopidae</taxon>
        <taxon>Megalops</taxon>
    </lineage>
</organism>
<comment type="caution">
    <text evidence="3">The sequence shown here is derived from an EMBL/GenBank/DDBJ whole genome shotgun (WGS) entry which is preliminary data.</text>
</comment>
<accession>A0A9D3PF15</accession>
<evidence type="ECO:0000313" key="4">
    <source>
        <dbReference type="Proteomes" id="UP001046870"/>
    </source>
</evidence>
<dbReference type="Proteomes" id="UP001046870">
    <property type="component" value="Chromosome 21"/>
</dbReference>
<dbReference type="AlphaFoldDB" id="A0A9D3PF15"/>